<dbReference type="HOGENOM" id="CLU_502635_0_0_1"/>
<feature type="compositionally biased region" description="Pro residues" evidence="1">
    <location>
        <begin position="242"/>
        <end position="251"/>
    </location>
</feature>
<proteinExistence type="predicted"/>
<protein>
    <submittedName>
        <fullName evidence="2">Uncharacterized protein</fullName>
    </submittedName>
</protein>
<feature type="compositionally biased region" description="Low complexity" evidence="1">
    <location>
        <begin position="361"/>
        <end position="377"/>
    </location>
</feature>
<name>A0A0C3D9X9_9AGAM</name>
<dbReference type="OrthoDB" id="10601934at2759"/>
<dbReference type="Proteomes" id="UP000053989">
    <property type="component" value="Unassembled WGS sequence"/>
</dbReference>
<feature type="region of interest" description="Disordered" evidence="1">
    <location>
        <begin position="1"/>
        <end position="378"/>
    </location>
</feature>
<evidence type="ECO:0000256" key="1">
    <source>
        <dbReference type="SAM" id="MobiDB-lite"/>
    </source>
</evidence>
<organism evidence="2 3">
    <name type="scientific">Scleroderma citrinum Foug A</name>
    <dbReference type="NCBI Taxonomy" id="1036808"/>
    <lineage>
        <taxon>Eukaryota</taxon>
        <taxon>Fungi</taxon>
        <taxon>Dikarya</taxon>
        <taxon>Basidiomycota</taxon>
        <taxon>Agaricomycotina</taxon>
        <taxon>Agaricomycetes</taxon>
        <taxon>Agaricomycetidae</taxon>
        <taxon>Boletales</taxon>
        <taxon>Sclerodermatineae</taxon>
        <taxon>Sclerodermataceae</taxon>
        <taxon>Scleroderma</taxon>
    </lineage>
</organism>
<feature type="compositionally biased region" description="Polar residues" evidence="1">
    <location>
        <begin position="66"/>
        <end position="78"/>
    </location>
</feature>
<reference evidence="2 3" key="1">
    <citation type="submission" date="2014-04" db="EMBL/GenBank/DDBJ databases">
        <authorList>
            <consortium name="DOE Joint Genome Institute"/>
            <person name="Kuo A."/>
            <person name="Kohler A."/>
            <person name="Nagy L.G."/>
            <person name="Floudas D."/>
            <person name="Copeland A."/>
            <person name="Barry K.W."/>
            <person name="Cichocki N."/>
            <person name="Veneault-Fourrey C."/>
            <person name="LaButti K."/>
            <person name="Lindquist E.A."/>
            <person name="Lipzen A."/>
            <person name="Lundell T."/>
            <person name="Morin E."/>
            <person name="Murat C."/>
            <person name="Sun H."/>
            <person name="Tunlid A."/>
            <person name="Henrissat B."/>
            <person name="Grigoriev I.V."/>
            <person name="Hibbett D.S."/>
            <person name="Martin F."/>
            <person name="Nordberg H.P."/>
            <person name="Cantor M.N."/>
            <person name="Hua S.X."/>
        </authorList>
    </citation>
    <scope>NUCLEOTIDE SEQUENCE [LARGE SCALE GENOMIC DNA]</scope>
    <source>
        <strain evidence="2 3">Foug A</strain>
    </source>
</reference>
<accession>A0A0C3D9X9</accession>
<feature type="compositionally biased region" description="Low complexity" evidence="1">
    <location>
        <begin position="203"/>
        <end position="241"/>
    </location>
</feature>
<dbReference type="InParanoid" id="A0A0C3D9X9"/>
<feature type="compositionally biased region" description="Basic and acidic residues" evidence="1">
    <location>
        <begin position="286"/>
        <end position="297"/>
    </location>
</feature>
<dbReference type="EMBL" id="KN822188">
    <property type="protein sequence ID" value="KIM53184.1"/>
    <property type="molecule type" value="Genomic_DNA"/>
</dbReference>
<feature type="compositionally biased region" description="Polar residues" evidence="1">
    <location>
        <begin position="406"/>
        <end position="417"/>
    </location>
</feature>
<dbReference type="AlphaFoldDB" id="A0A0C3D9X9"/>
<reference evidence="3" key="2">
    <citation type="submission" date="2015-01" db="EMBL/GenBank/DDBJ databases">
        <title>Evolutionary Origins and Diversification of the Mycorrhizal Mutualists.</title>
        <authorList>
            <consortium name="DOE Joint Genome Institute"/>
            <consortium name="Mycorrhizal Genomics Consortium"/>
            <person name="Kohler A."/>
            <person name="Kuo A."/>
            <person name="Nagy L.G."/>
            <person name="Floudas D."/>
            <person name="Copeland A."/>
            <person name="Barry K.W."/>
            <person name="Cichocki N."/>
            <person name="Veneault-Fourrey C."/>
            <person name="LaButti K."/>
            <person name="Lindquist E.A."/>
            <person name="Lipzen A."/>
            <person name="Lundell T."/>
            <person name="Morin E."/>
            <person name="Murat C."/>
            <person name="Riley R."/>
            <person name="Ohm R."/>
            <person name="Sun H."/>
            <person name="Tunlid A."/>
            <person name="Henrissat B."/>
            <person name="Grigoriev I.V."/>
            <person name="Hibbett D.S."/>
            <person name="Martin F."/>
        </authorList>
    </citation>
    <scope>NUCLEOTIDE SEQUENCE [LARGE SCALE GENOMIC DNA]</scope>
    <source>
        <strain evidence="3">Foug A</strain>
    </source>
</reference>
<gene>
    <name evidence="2" type="ORF">SCLCIDRAFT_1223077</name>
</gene>
<feature type="compositionally biased region" description="Low complexity" evidence="1">
    <location>
        <begin position="157"/>
        <end position="174"/>
    </location>
</feature>
<keyword evidence="3" id="KW-1185">Reference proteome</keyword>
<feature type="region of interest" description="Disordered" evidence="1">
    <location>
        <begin position="400"/>
        <end position="425"/>
    </location>
</feature>
<feature type="compositionally biased region" description="Polar residues" evidence="1">
    <location>
        <begin position="340"/>
        <end position="358"/>
    </location>
</feature>
<evidence type="ECO:0000313" key="2">
    <source>
        <dbReference type="EMBL" id="KIM53184.1"/>
    </source>
</evidence>
<sequence>MSESTPHSSRKPDPQSQVPAGCIPHSTSRPIHSLQPIGTSGKMEGGDSRGRNLVPSWASRPPGVLDSSNQSALSTKTALSHKPEVIRAHSQTSLDSEMPMFPALNGGYVQDSAHRIVPSPGFAPGAGSGSADHKSAEGANRFNSNGSGSEQEERSTCSDSSPSPSLRASAGSPANSAGLRKDAQGFWEPVTPPCSPPADRGRGTVSGRSRGSTAESPSSDSSCPDSILTSTPASSVASSTTSPPPDSPSPYCPSESRDSFEPFGAPNPSLLPAFFASATKRKREKASRTREIVDRLKLGSGGEDDSGNDGRPVLDAVSGNTGGKTPSRPLSQPMGVAMHNGSSDQQTPPSEPSKTVSATEAVVDPKAPPAAIKANPDTLPKHTMTVAPISGNGWVAPSGASVHGRSVSSMQSNRTGCSSVPPSTAPAATTTFQAPASHFLPQTPFQPPVTHTIPPTGLCVQPPPPPGPVVPIPTQQQHPVVFYGPSYPMYAYPVVPLPPQPIGRGQSQPPWLVGYRPPQGSMHPPAQATPITGISGMRHIGW</sequence>
<evidence type="ECO:0000313" key="3">
    <source>
        <dbReference type="Proteomes" id="UP000053989"/>
    </source>
</evidence>